<dbReference type="InterPro" id="IPR052186">
    <property type="entry name" value="Hydantoin_racemase-like"/>
</dbReference>
<reference evidence="2" key="2">
    <citation type="journal article" date="2021" name="Syst. Appl. Microbiol.">
        <title>Roseomonas hellenica sp. nov., isolated from roots of wild-growing Alkanna tinctoria.</title>
        <authorList>
            <person name="Rat A."/>
            <person name="Naranjo H.D."/>
            <person name="Lebbe L."/>
            <person name="Cnockaert M."/>
            <person name="Krigas N."/>
            <person name="Grigoriadou K."/>
            <person name="Maloupa E."/>
            <person name="Willems A."/>
        </authorList>
    </citation>
    <scope>NUCLEOTIDE SEQUENCE</scope>
    <source>
        <strain evidence="2">LMG 28251</strain>
    </source>
</reference>
<dbReference type="Proteomes" id="UP001196068">
    <property type="component" value="Unassembled WGS sequence"/>
</dbReference>
<reference evidence="2" key="1">
    <citation type="submission" date="2020-01" db="EMBL/GenBank/DDBJ databases">
        <authorList>
            <person name="Rat A."/>
        </authorList>
    </citation>
    <scope>NUCLEOTIDE SEQUENCE</scope>
    <source>
        <strain evidence="2">LMG 28251</strain>
    </source>
</reference>
<evidence type="ECO:0000313" key="3">
    <source>
        <dbReference type="Proteomes" id="UP001196068"/>
    </source>
</evidence>
<dbReference type="InterPro" id="IPR015942">
    <property type="entry name" value="Asp/Glu/hydantoin_racemase"/>
</dbReference>
<dbReference type="Gene3D" id="3.40.50.12500">
    <property type="match status" value="1"/>
</dbReference>
<protein>
    <submittedName>
        <fullName evidence="2">Hydantoin racemase</fullName>
    </submittedName>
</protein>
<accession>A0AAF1JVM6</accession>
<sequence length="252" mass="25690">MARPAGDRRMRILVSNANMTQAITEACAESARRAAAPGTEIIAATPRFGAAVISSRVENIIAGHALLETIAPFAGQVDAVVLAVSHDTALEAARQLMPCPVVGMTEAACFTACMIGGRFGLVTFGNAETYRELIARHGLSSRLAGTAVIDVTAPQAVSEPEMVAEKLLPEIAALAAAGADSVILAGAALAGFDERLRGRAVVPLLDGIACAVRFAEGLCRAGYPKPSVGSYAPVKGRTLSGVDPGLAGLLGG</sequence>
<proteinExistence type="inferred from homology"/>
<name>A0AAF1JVM6_9PROT</name>
<comment type="caution">
    <text evidence="2">The sequence shown here is derived from an EMBL/GenBank/DDBJ whole genome shotgun (WGS) entry which is preliminary data.</text>
</comment>
<dbReference type="EMBL" id="JAAEDH010000005">
    <property type="protein sequence ID" value="MBR0654721.1"/>
    <property type="molecule type" value="Genomic_DNA"/>
</dbReference>
<comment type="similarity">
    <text evidence="1">Belongs to the HyuE racemase family.</text>
</comment>
<dbReference type="PANTHER" id="PTHR28047">
    <property type="entry name" value="PROTEIN DCG1"/>
    <property type="match status" value="1"/>
</dbReference>
<dbReference type="AlphaFoldDB" id="A0AAF1JVM6"/>
<dbReference type="Pfam" id="PF01177">
    <property type="entry name" value="Asp_Glu_race"/>
    <property type="match status" value="1"/>
</dbReference>
<dbReference type="PANTHER" id="PTHR28047:SF5">
    <property type="entry name" value="PROTEIN DCG1"/>
    <property type="match status" value="1"/>
</dbReference>
<gene>
    <name evidence="2" type="ORF">GXW79_06480</name>
</gene>
<dbReference type="GO" id="GO:0047661">
    <property type="term" value="F:amino-acid racemase activity"/>
    <property type="evidence" value="ECO:0007669"/>
    <property type="project" value="InterPro"/>
</dbReference>
<organism evidence="2 3">
    <name type="scientific">Plastoroseomonas arctica</name>
    <dbReference type="NCBI Taxonomy" id="1509237"/>
    <lineage>
        <taxon>Bacteria</taxon>
        <taxon>Pseudomonadati</taxon>
        <taxon>Pseudomonadota</taxon>
        <taxon>Alphaproteobacteria</taxon>
        <taxon>Acetobacterales</taxon>
        <taxon>Acetobacteraceae</taxon>
        <taxon>Plastoroseomonas</taxon>
    </lineage>
</organism>
<evidence type="ECO:0000313" key="2">
    <source>
        <dbReference type="EMBL" id="MBR0654721.1"/>
    </source>
</evidence>
<keyword evidence="3" id="KW-1185">Reference proteome</keyword>
<dbReference type="InterPro" id="IPR053714">
    <property type="entry name" value="Iso_Racemase_Enz_sf"/>
</dbReference>
<evidence type="ECO:0000256" key="1">
    <source>
        <dbReference type="ARBA" id="ARBA00038414"/>
    </source>
</evidence>